<reference evidence="3 4" key="1">
    <citation type="submission" date="2016-01" db="EMBL/GenBank/DDBJ databases">
        <title>Mycobacterium immunogenum strain CD11_6 genome sequencing and assembly.</title>
        <authorList>
            <person name="Kaur G."/>
            <person name="Nair G.R."/>
            <person name="Mayilraj S."/>
        </authorList>
    </citation>
    <scope>NUCLEOTIDE SEQUENCE [LARGE SCALE GENOMIC DNA]</scope>
    <source>
        <strain evidence="3 4">CD11-6</strain>
    </source>
</reference>
<protein>
    <submittedName>
        <fullName evidence="3">3-oxoacyl-ACP reductase</fullName>
    </submittedName>
</protein>
<dbReference type="InterPro" id="IPR020904">
    <property type="entry name" value="Sc_DH/Rdtase_CS"/>
</dbReference>
<dbReference type="PANTHER" id="PTHR42760">
    <property type="entry name" value="SHORT-CHAIN DEHYDROGENASES/REDUCTASES FAMILY MEMBER"/>
    <property type="match status" value="1"/>
</dbReference>
<dbReference type="InterPro" id="IPR002347">
    <property type="entry name" value="SDR_fam"/>
</dbReference>
<dbReference type="PRINTS" id="PR00081">
    <property type="entry name" value="GDHRDH"/>
</dbReference>
<dbReference type="Pfam" id="PF13561">
    <property type="entry name" value="adh_short_C2"/>
    <property type="match status" value="1"/>
</dbReference>
<dbReference type="SUPFAM" id="SSF51735">
    <property type="entry name" value="NAD(P)-binding Rossmann-fold domains"/>
    <property type="match status" value="1"/>
</dbReference>
<dbReference type="PANTHER" id="PTHR42760:SF133">
    <property type="entry name" value="3-OXOACYL-[ACYL-CARRIER-PROTEIN] REDUCTASE"/>
    <property type="match status" value="1"/>
</dbReference>
<dbReference type="FunFam" id="3.40.50.720:FF:000084">
    <property type="entry name" value="Short-chain dehydrogenase reductase"/>
    <property type="match status" value="1"/>
</dbReference>
<dbReference type="Proteomes" id="UP000186919">
    <property type="component" value="Unassembled WGS sequence"/>
</dbReference>
<dbReference type="PROSITE" id="PS00061">
    <property type="entry name" value="ADH_SHORT"/>
    <property type="match status" value="1"/>
</dbReference>
<evidence type="ECO:0000313" key="4">
    <source>
        <dbReference type="Proteomes" id="UP000186919"/>
    </source>
</evidence>
<dbReference type="PRINTS" id="PR00080">
    <property type="entry name" value="SDRFAMILY"/>
</dbReference>
<evidence type="ECO:0000256" key="2">
    <source>
        <dbReference type="ARBA" id="ARBA00023002"/>
    </source>
</evidence>
<keyword evidence="2" id="KW-0560">Oxidoreductase</keyword>
<comment type="similarity">
    <text evidence="1">Belongs to the short-chain dehydrogenases/reductases (SDR) family.</text>
</comment>
<proteinExistence type="inferred from homology"/>
<organism evidence="3 4">
    <name type="scientific">Mycobacteroides immunogenum</name>
    <dbReference type="NCBI Taxonomy" id="83262"/>
    <lineage>
        <taxon>Bacteria</taxon>
        <taxon>Bacillati</taxon>
        <taxon>Actinomycetota</taxon>
        <taxon>Actinomycetes</taxon>
        <taxon>Mycobacteriales</taxon>
        <taxon>Mycobacteriaceae</taxon>
        <taxon>Mycobacteroides</taxon>
    </lineage>
</organism>
<evidence type="ECO:0000256" key="1">
    <source>
        <dbReference type="ARBA" id="ARBA00006484"/>
    </source>
</evidence>
<dbReference type="Gene3D" id="3.40.50.720">
    <property type="entry name" value="NAD(P)-binding Rossmann-like Domain"/>
    <property type="match status" value="1"/>
</dbReference>
<name>A0A179V619_9MYCO</name>
<dbReference type="InterPro" id="IPR036291">
    <property type="entry name" value="NAD(P)-bd_dom_sf"/>
</dbReference>
<gene>
    <name evidence="3" type="ORF">AWB85_14570</name>
</gene>
<evidence type="ECO:0000313" key="3">
    <source>
        <dbReference type="EMBL" id="OAT67349.1"/>
    </source>
</evidence>
<sequence>MSASGRSVAGSAVLITGAASGMGEATARVFAEDGAFVAVTDLRLEDAKAVADAIGDSAVPWALDVTDDAQITEVVAAVGARFGRLDIVVNNAGFAAFRSLDDPDYGDTWDRSLAVHLTAPVRVVRAALPFLRNSPAPRVVNIASTEALGATPYDSPYVAAKSGLAGLTRSLAVDLGRDGITVNCICPGPIDTAMTAAISAEDKDTYARRRTALRRYGRAEEVAHMTLSVCLPVASYLTGAVIPVDGGLMARNA</sequence>
<comment type="caution">
    <text evidence="3">The sequence shown here is derived from an EMBL/GenBank/DDBJ whole genome shotgun (WGS) entry which is preliminary data.</text>
</comment>
<dbReference type="AlphaFoldDB" id="A0A179V619"/>
<dbReference type="RefSeq" id="WP_064632628.1">
    <property type="nucleotide sequence ID" value="NZ_LQYE01000030.1"/>
</dbReference>
<dbReference type="GO" id="GO:0016616">
    <property type="term" value="F:oxidoreductase activity, acting on the CH-OH group of donors, NAD or NADP as acceptor"/>
    <property type="evidence" value="ECO:0007669"/>
    <property type="project" value="TreeGrafter"/>
</dbReference>
<dbReference type="EMBL" id="LQYE01000030">
    <property type="protein sequence ID" value="OAT67349.1"/>
    <property type="molecule type" value="Genomic_DNA"/>
</dbReference>
<accession>A0A179V619</accession>
<dbReference type="CDD" id="cd05233">
    <property type="entry name" value="SDR_c"/>
    <property type="match status" value="1"/>
</dbReference>